<accession>A0A1E1M210</accession>
<dbReference type="Proteomes" id="UP000177625">
    <property type="component" value="Unassembled WGS sequence"/>
</dbReference>
<dbReference type="EMBL" id="FJVC01000095">
    <property type="protein sequence ID" value="CZT42585.1"/>
    <property type="molecule type" value="Genomic_DNA"/>
</dbReference>
<proteinExistence type="predicted"/>
<gene>
    <name evidence="2" type="ORF">RSE6_02510</name>
</gene>
<name>A0A1E1M210_RHYSE</name>
<evidence type="ECO:0000313" key="2">
    <source>
        <dbReference type="EMBL" id="CZT42585.1"/>
    </source>
</evidence>
<protein>
    <submittedName>
        <fullName evidence="2">Uncharacterized protein</fullName>
    </submittedName>
</protein>
<evidence type="ECO:0000313" key="3">
    <source>
        <dbReference type="Proteomes" id="UP000177625"/>
    </source>
</evidence>
<organism evidence="2 3">
    <name type="scientific">Rhynchosporium secalis</name>
    <name type="common">Barley scald fungus</name>
    <dbReference type="NCBI Taxonomy" id="38038"/>
    <lineage>
        <taxon>Eukaryota</taxon>
        <taxon>Fungi</taxon>
        <taxon>Dikarya</taxon>
        <taxon>Ascomycota</taxon>
        <taxon>Pezizomycotina</taxon>
        <taxon>Leotiomycetes</taxon>
        <taxon>Helotiales</taxon>
        <taxon>Ploettnerulaceae</taxon>
        <taxon>Rhynchosporium</taxon>
    </lineage>
</organism>
<feature type="region of interest" description="Disordered" evidence="1">
    <location>
        <begin position="35"/>
        <end position="72"/>
    </location>
</feature>
<feature type="compositionally biased region" description="Low complexity" evidence="1">
    <location>
        <begin position="42"/>
        <end position="56"/>
    </location>
</feature>
<sequence length="230" mass="25816">MSLVDDDEAQASRPLSGPVRYLSRSVLLPTDIVGAHEPRPAQPRSSRQFPPSSGSQDRTTHLPEGGRNTARTPNLLLFPQAYSLRKAYYTARNEAEMAIGLYAVSSHAFRYNSMMGVKPRKSDRGVPDDSENGCWLFLMGFYGLLCFFVRDWDGWHLLATDRNGHDSEHVRGNVRGISYEPNRSLIRLSYTQESTVSGVTTFGRPMPCEMQQRRDGVLPSFCESKLAVLQ</sequence>
<dbReference type="AlphaFoldDB" id="A0A1E1M210"/>
<evidence type="ECO:0000256" key="1">
    <source>
        <dbReference type="SAM" id="MobiDB-lite"/>
    </source>
</evidence>
<keyword evidence="3" id="KW-1185">Reference proteome</keyword>
<reference evidence="3" key="1">
    <citation type="submission" date="2016-03" db="EMBL/GenBank/DDBJ databases">
        <authorList>
            <person name="Guldener U."/>
        </authorList>
    </citation>
    <scope>NUCLEOTIDE SEQUENCE [LARGE SCALE GENOMIC DNA]</scope>
</reference>